<accession>A0AAV8V2B6</accession>
<proteinExistence type="predicted"/>
<comment type="caution">
    <text evidence="1">The sequence shown here is derived from an EMBL/GenBank/DDBJ whole genome shotgun (WGS) entry which is preliminary data.</text>
</comment>
<dbReference type="EMBL" id="JAMWBK010000002">
    <property type="protein sequence ID" value="KAJ8908023.1"/>
    <property type="molecule type" value="Genomic_DNA"/>
</dbReference>
<dbReference type="PANTHER" id="PTHR16166:SF130">
    <property type="entry name" value="PROTEIN SORTING-ASSOCIATED PROTEIN, PUTATIVE (DUF1162)-RELATED"/>
    <property type="match status" value="1"/>
</dbReference>
<sequence>MSYAVKRLLFRVISSYLDEYAESRLSRDQLYFDIRNGCIDLKDVQLKPGRSAGISDLSAVFRLRDFPLSIRSGGVESIKVQISWAIGGKIKVHVKNLHLCLEEVGENDLIQFTTADWIGLEATRKGLLADALNDQYVSNQGTATAGWRTTLLKRLVNSFELEVNDAVIEIYTKAGTRFELFLSHLTVSSDNLKPNGRHSISKELSFSCSVNFGDMPICKLEAKANIDIQQRRGSPFVKVQGSISSAEVDCSVESVSNALQFLKRASQWKRRLRCRVFGRPAPSGFDLSTAPTVGFSARKWWVYAQQCAIYIAKGMVLTEESILRRKNLRTDYFNIYALAKMRRGQLLTASETLEREKMEATMTAIELACLRYRTQKEMRLEKKTWWRNEESEERRLILSNLVEQDKAMDLQEAVSSFSVQINLADARLALRNIAGIRLAGLNVSMDEQGVAAKLEDVWIETQQTGIRHDPHRPLLSFSSSSAEQSLGVSPFLLSLQMNTLRTLLRDLTRLMKILSASPDILPHETVAYIVLNEARETAIVCEGGALSISSDNGNVGVSDLMTLEFSYLSMRRVGVSTRIRVFGFSSHAGYRRVLQPADVYIHAVEQKQEYQIELWCKEINFEVVPQHLVSVAEIMLAVAAEPELEISGSDHGDESPTSTSPTSTSYSLALKVEALSLDMLSMATLQVSRLQLRQESSGTLEGALGRFKVFEPRQRKRGRWDQDILILGHDGVPSSSNAATASLVDGVFTMQTSAVHVNLCVPVIMAHTSDIMKQLNTLASVSLPPSSGLGEGEFLTEGDEKQALVDLTSSLLHITFELPGDMKSQRLEVVARKLVGVDCCLRAKALDVDEIIYEQASPSGQKRTYLYLTIVGKAFLDLSKAINDSWIMFTLLLDLFYEGAVEEEIPEAMSLHVAAPFLNLSIPKFYDRGRRSLLLSVIDLELQHVEEFDMSRPGVKTVSVKMTSSVKTSLRGGRGECGLTERVNVDLTVAAEESSSGNRTKTKLSIPEIHGRLDMLSLVSLSAIFDECILTIPPTKDTVVVTSTQSRQFFDDFSVSVGNVLVGFVKNGGDRSEIIRLFTGSVKFRQKEKKQLSSVDVQRKIHASVGEFRISDSRPGVVSEELRAILTAVAVTVDVEVSSRLANTVVNHKLLASVLPIDLVNLMKSQFSEQELSLVPASDYLFKSRITDGDEHPYEQEDKLQLAPIFRVVDDEEDEDSFQIAPVFVKSNVAFKDFFPIEVCICDSTLSEHGVSVAVTLVDLSYSDDGFSVGDLKVFLCTTEHLMNSVNRLTCSKEAVLTATSLSLAVTPELVVQARDIKIVVCVAELKALQEFIPIVQDAFQFGEINDADAQGEQISEFFVPQGEMRLRRVSALLLNSRQNETIWALRVMASMDGSANRTSAVGSCSLKVDLRPPWGGWNDVLSETRFSLRQVSARSWKARMHDSIRFTVSGRVFELLAAVATALGEENARTALLDPLALGTVNSVYYLCNQTGLDVLVRGGRDGVESLTVKPGGTIELDTEVLGVSVESVAPEFQLNTLHSTKSVLTLHTVGDLVPVQLSVRRVKRGAARIVQLSSGVHIRNDSHTHLWIRPSHDRNVRCIPPQSAFNVPVGVPELAVGVFISIDGIYWSPSPVRFKTDRTAEIMQVDIKTNSAVRVLSSASSDETEIVLTPTLIIENRLPDELLVEDISDGGLVKKLAKSTACDMFMGSRLVRLRAWGHFWSVPVDFFSAPASGSLKIVGLELCFNMREEEGLRYVRIFAPMWFSCDLERVGARITTEDPGSGGNLIRDFASRKGGNPLPIQPGDGFWIRIGRSRWSQQLRLRNPEEGNGEPTFELLTLEEPPKVVLSDDRAQESRVLSAPGPNRSRWYRAVLLSTPLTGADRGITKVTLLPLIEIFNGLEGHSVLVAEAGATAYSQKLASGVTKGLEYFTNAGDVILTCKIDALGWEWSSSIRLEEGLEPNRLKETVLRLRNSSTGQFFHPRLSVERTVSGTVRACLLDEVQLVVPFQIHNACRFDIRVSQVSVFDGSLFLIPGAFGCYAWDEPGKEKLLELHVKVSTSGSHGRFLFACQIDPVRRGSVAFEQDGDIPSVTVTVNRTGEIHVITISDTSLVAPGTDLVPYNQNNMLVASNKQNAPSLGLQVDAPGVEVSLADDDRRELIVATWAYIKLAYERRLDAQQAELWVGNFDVETCGEHGRTIAGRANSGNRRGLDIPKNVLHAAVSWMTFGPEMGALYMTRLGVEHQPIRVDGDAKTVLDLVRLVHSWWVRLKPELRNGVESEQEKKIRWRSVFVSTMEIKPLEFELSLTSSKEALEELQELGSSDSIEMNAVMFAIVNAVTALLNSFHARLRFGEVSLRRLCTTPEDLAERVLAIYRESAFHPNELNLSLDFARPFQAAFRWLRDNLFDFTSREEENLQLSRSAAESMRRARDSIASSTSSIGMLAALDSDEPL</sequence>
<dbReference type="PANTHER" id="PTHR16166">
    <property type="entry name" value="VACUOLAR PROTEIN SORTING-ASSOCIATED PROTEIN VPS13"/>
    <property type="match status" value="1"/>
</dbReference>
<evidence type="ECO:0000313" key="2">
    <source>
        <dbReference type="Proteomes" id="UP001157974"/>
    </source>
</evidence>
<dbReference type="GO" id="GO:0045053">
    <property type="term" value="P:protein retention in Golgi apparatus"/>
    <property type="evidence" value="ECO:0007669"/>
    <property type="project" value="TreeGrafter"/>
</dbReference>
<protein>
    <submittedName>
        <fullName evidence="1">Uncharacterized protein</fullName>
    </submittedName>
</protein>
<keyword evidence="2" id="KW-1185">Reference proteome</keyword>
<name>A0AAV8V2B6_9RHOD</name>
<dbReference type="InterPro" id="IPR026847">
    <property type="entry name" value="VPS13"/>
</dbReference>
<evidence type="ECO:0000313" key="1">
    <source>
        <dbReference type="EMBL" id="KAJ8908023.1"/>
    </source>
</evidence>
<reference evidence="1 2" key="1">
    <citation type="journal article" date="2023" name="Nat. Commun.">
        <title>Origin of minicircular mitochondrial genomes in red algae.</title>
        <authorList>
            <person name="Lee Y."/>
            <person name="Cho C.H."/>
            <person name="Lee Y.M."/>
            <person name="Park S.I."/>
            <person name="Yang J.H."/>
            <person name="West J.A."/>
            <person name="Bhattacharya D."/>
            <person name="Yoon H.S."/>
        </authorList>
    </citation>
    <scope>NUCLEOTIDE SEQUENCE [LARGE SCALE GENOMIC DNA]</scope>
    <source>
        <strain evidence="1 2">CCMP1338</strain>
        <tissue evidence="1">Whole cell</tissue>
    </source>
</reference>
<dbReference type="Proteomes" id="UP001157974">
    <property type="component" value="Unassembled WGS sequence"/>
</dbReference>
<dbReference type="GO" id="GO:0006623">
    <property type="term" value="P:protein targeting to vacuole"/>
    <property type="evidence" value="ECO:0007669"/>
    <property type="project" value="TreeGrafter"/>
</dbReference>
<organism evidence="1 2">
    <name type="scientific">Rhodosorus marinus</name>
    <dbReference type="NCBI Taxonomy" id="101924"/>
    <lineage>
        <taxon>Eukaryota</taxon>
        <taxon>Rhodophyta</taxon>
        <taxon>Stylonematophyceae</taxon>
        <taxon>Stylonematales</taxon>
        <taxon>Stylonemataceae</taxon>
        <taxon>Rhodosorus</taxon>
    </lineage>
</organism>
<gene>
    <name evidence="1" type="ORF">NDN08_008120</name>
</gene>